<dbReference type="Pfam" id="PF05343">
    <property type="entry name" value="Peptidase_M42"/>
    <property type="match status" value="1"/>
</dbReference>
<feature type="active site" description="Proton acceptor" evidence="7">
    <location>
        <position position="216"/>
    </location>
</feature>
<accession>A0A4Z0JSU1</accession>
<dbReference type="Proteomes" id="UP000298021">
    <property type="component" value="Unassembled WGS sequence"/>
</dbReference>
<organism evidence="9 10">
    <name type="scientific">Companilactobacillus suantsaicola</name>
    <dbReference type="NCBI Taxonomy" id="2487723"/>
    <lineage>
        <taxon>Bacteria</taxon>
        <taxon>Bacillati</taxon>
        <taxon>Bacillota</taxon>
        <taxon>Bacilli</taxon>
        <taxon>Lactobacillales</taxon>
        <taxon>Lactobacillaceae</taxon>
        <taxon>Companilactobacillus</taxon>
    </lineage>
</organism>
<keyword evidence="5" id="KW-0378">Hydrolase</keyword>
<dbReference type="PIRSF" id="PIRSF001123">
    <property type="entry name" value="PepA_GA"/>
    <property type="match status" value="1"/>
</dbReference>
<dbReference type="InterPro" id="IPR051464">
    <property type="entry name" value="Peptidase_M42_aminopept"/>
</dbReference>
<evidence type="ECO:0000256" key="2">
    <source>
        <dbReference type="ARBA" id="ARBA00022438"/>
    </source>
</evidence>
<dbReference type="Gene3D" id="2.40.30.40">
    <property type="entry name" value="Peptidase M42, domain 2"/>
    <property type="match status" value="1"/>
</dbReference>
<evidence type="ECO:0000256" key="8">
    <source>
        <dbReference type="PIRSR" id="PIRSR001123-2"/>
    </source>
</evidence>
<dbReference type="PANTHER" id="PTHR32481">
    <property type="entry name" value="AMINOPEPTIDASE"/>
    <property type="match status" value="1"/>
</dbReference>
<evidence type="ECO:0000256" key="6">
    <source>
        <dbReference type="PIRNR" id="PIRNR001123"/>
    </source>
</evidence>
<evidence type="ECO:0000256" key="1">
    <source>
        <dbReference type="ARBA" id="ARBA00006272"/>
    </source>
</evidence>
<protein>
    <submittedName>
        <fullName evidence="9">M42 family peptidase</fullName>
    </submittedName>
</protein>
<dbReference type="RefSeq" id="WP_135371011.1">
    <property type="nucleotide sequence ID" value="NZ_RKLY01000001.1"/>
</dbReference>
<feature type="binding site" evidence="8">
    <location>
        <position position="324"/>
    </location>
    <ligand>
        <name>Zn(2+)</name>
        <dbReference type="ChEBI" id="CHEBI:29105"/>
        <label>2</label>
    </ligand>
</feature>
<feature type="binding site" evidence="8">
    <location>
        <position position="184"/>
    </location>
    <ligand>
        <name>Zn(2+)</name>
        <dbReference type="ChEBI" id="CHEBI:29105"/>
        <label>1</label>
    </ligand>
</feature>
<keyword evidence="4 8" id="KW-0479">Metal-binding</keyword>
<dbReference type="OrthoDB" id="9772053at2"/>
<feature type="binding site" evidence="8">
    <location>
        <position position="69"/>
    </location>
    <ligand>
        <name>Zn(2+)</name>
        <dbReference type="ChEBI" id="CHEBI:29105"/>
        <label>1</label>
    </ligand>
</feature>
<gene>
    <name evidence="9" type="ORF">EGT49_00550</name>
</gene>
<evidence type="ECO:0000256" key="5">
    <source>
        <dbReference type="ARBA" id="ARBA00022801"/>
    </source>
</evidence>
<comment type="caution">
    <text evidence="9">The sequence shown here is derived from an EMBL/GenBank/DDBJ whole genome shotgun (WGS) entry which is preliminary data.</text>
</comment>
<sequence>MVKFNEVDLNLLKNLSEADGIGGREREVSRVVTSFGEKYSDEIEYDNLGSTILKSYGDKKGPIIMLSSHMDEVGFMVRSITDDGYIKLLPVGGWWGHVMPAQEMTITTEDNKKIIGVVGSRAPHGLPDSIKNKVIAPKDLFLDIGVPSRKYAEHLGIQIGDMITPNVKFRQMNDPNYLMGKAFDDRLSVGAALEVMRNLSMESHYADVYHAATVQEEVGIRGARTAVHTIKPDIAIAMDVTTATDTPIDDEGMKLGGGVILSVLDSLTMANNGLLQTMEDIVSDLNLDVRYDFMTVGGTDACNIHKMLEGVLTMTISMPTRYMHSPRLMVHRRDYEQTIKLITEFCRRADWSTVDKLKKSAGIK</sequence>
<evidence type="ECO:0000256" key="7">
    <source>
        <dbReference type="PIRSR" id="PIRSR001123-1"/>
    </source>
</evidence>
<reference evidence="9 10" key="1">
    <citation type="submission" date="2018-10" db="EMBL/GenBank/DDBJ databases">
        <title>Lactobacillus sp. R7 and Lactobacillus sp. R19 isolated from fermented mustard green product of Taiwan.</title>
        <authorList>
            <person name="Lin S.-T."/>
        </authorList>
    </citation>
    <scope>NUCLEOTIDE SEQUENCE [LARGE SCALE GENOMIC DNA]</scope>
    <source>
        <strain evidence="9 10">BCRC 81127</strain>
    </source>
</reference>
<dbReference type="CDD" id="cd05656">
    <property type="entry name" value="M42_Frv"/>
    <property type="match status" value="1"/>
</dbReference>
<feature type="binding site" evidence="8">
    <location>
        <position position="184"/>
    </location>
    <ligand>
        <name>Zn(2+)</name>
        <dbReference type="ChEBI" id="CHEBI:29105"/>
        <label>2</label>
    </ligand>
</feature>
<feature type="binding site" evidence="8">
    <location>
        <position position="239"/>
    </location>
    <ligand>
        <name>Zn(2+)</name>
        <dbReference type="ChEBI" id="CHEBI:29105"/>
        <label>1</label>
    </ligand>
</feature>
<evidence type="ECO:0000256" key="4">
    <source>
        <dbReference type="ARBA" id="ARBA00022723"/>
    </source>
</evidence>
<keyword evidence="3" id="KW-0645">Protease</keyword>
<dbReference type="PANTHER" id="PTHR32481:SF0">
    <property type="entry name" value="AMINOPEPTIDASE YPDE-RELATED"/>
    <property type="match status" value="1"/>
</dbReference>
<keyword evidence="10" id="KW-1185">Reference proteome</keyword>
<dbReference type="InterPro" id="IPR008007">
    <property type="entry name" value="Peptidase_M42"/>
</dbReference>
<dbReference type="SUPFAM" id="SSF101821">
    <property type="entry name" value="Aminopeptidase/glucanase lid domain"/>
    <property type="match status" value="1"/>
</dbReference>
<evidence type="ECO:0000256" key="3">
    <source>
        <dbReference type="ARBA" id="ARBA00022670"/>
    </source>
</evidence>
<dbReference type="SUPFAM" id="SSF53187">
    <property type="entry name" value="Zn-dependent exopeptidases"/>
    <property type="match status" value="1"/>
</dbReference>
<evidence type="ECO:0000313" key="9">
    <source>
        <dbReference type="EMBL" id="TGD25453.1"/>
    </source>
</evidence>
<dbReference type="InterPro" id="IPR023367">
    <property type="entry name" value="Peptidase_M42_dom2"/>
</dbReference>
<name>A0A4Z0JSU1_9LACO</name>
<comment type="cofactor">
    <cofactor evidence="8">
        <name>a divalent metal cation</name>
        <dbReference type="ChEBI" id="CHEBI:60240"/>
    </cofactor>
    <text evidence="8">Binds 2 divalent metal cations per subunit.</text>
</comment>
<feature type="binding site" evidence="8">
    <location>
        <position position="217"/>
    </location>
    <ligand>
        <name>Zn(2+)</name>
        <dbReference type="ChEBI" id="CHEBI:29105"/>
        <label>2</label>
    </ligand>
</feature>
<dbReference type="GO" id="GO:0046872">
    <property type="term" value="F:metal ion binding"/>
    <property type="evidence" value="ECO:0007669"/>
    <property type="project" value="UniProtKB-UniRule"/>
</dbReference>
<dbReference type="EMBL" id="RKLY01000001">
    <property type="protein sequence ID" value="TGD25453.1"/>
    <property type="molecule type" value="Genomic_DNA"/>
</dbReference>
<keyword evidence="2" id="KW-0031">Aminopeptidase</keyword>
<proteinExistence type="inferred from homology"/>
<dbReference type="AlphaFoldDB" id="A0A4Z0JSU1"/>
<evidence type="ECO:0000313" key="10">
    <source>
        <dbReference type="Proteomes" id="UP000298021"/>
    </source>
</evidence>
<comment type="similarity">
    <text evidence="1 6">Belongs to the peptidase M42 family.</text>
</comment>
<dbReference type="Gene3D" id="3.40.630.10">
    <property type="entry name" value="Zn peptidases"/>
    <property type="match status" value="1"/>
</dbReference>
<dbReference type="GO" id="GO:0006508">
    <property type="term" value="P:proteolysis"/>
    <property type="evidence" value="ECO:0007669"/>
    <property type="project" value="UniProtKB-KW"/>
</dbReference>
<dbReference type="GO" id="GO:0004177">
    <property type="term" value="F:aminopeptidase activity"/>
    <property type="evidence" value="ECO:0007669"/>
    <property type="project" value="UniProtKB-UniRule"/>
</dbReference>